<proteinExistence type="predicted"/>
<dbReference type="EMBL" id="CAAALY010255058">
    <property type="protein sequence ID" value="VEL37455.1"/>
    <property type="molecule type" value="Genomic_DNA"/>
</dbReference>
<protein>
    <submittedName>
        <fullName evidence="1">Uncharacterized protein</fullName>
    </submittedName>
</protein>
<reference evidence="1" key="1">
    <citation type="submission" date="2018-11" db="EMBL/GenBank/DDBJ databases">
        <authorList>
            <consortium name="Pathogen Informatics"/>
        </authorList>
    </citation>
    <scope>NUCLEOTIDE SEQUENCE</scope>
</reference>
<accession>A0A3S5BSA9</accession>
<comment type="caution">
    <text evidence="1">The sequence shown here is derived from an EMBL/GenBank/DDBJ whole genome shotgun (WGS) entry which is preliminary data.</text>
</comment>
<keyword evidence="2" id="KW-1185">Reference proteome</keyword>
<dbReference type="Proteomes" id="UP000784294">
    <property type="component" value="Unassembled WGS sequence"/>
</dbReference>
<sequence length="85" mass="9301">MQISCFLSLNQTPVRFSEVRTACMAQQAEVARSAAAKSAIKENLIRLSSVPVATEAKAQLEGEFYVISGVLSHLNISDNMCHLKF</sequence>
<evidence type="ECO:0000313" key="2">
    <source>
        <dbReference type="Proteomes" id="UP000784294"/>
    </source>
</evidence>
<gene>
    <name evidence="1" type="ORF">PXEA_LOCUS30895</name>
</gene>
<evidence type="ECO:0000313" key="1">
    <source>
        <dbReference type="EMBL" id="VEL37455.1"/>
    </source>
</evidence>
<organism evidence="1 2">
    <name type="scientific">Protopolystoma xenopodis</name>
    <dbReference type="NCBI Taxonomy" id="117903"/>
    <lineage>
        <taxon>Eukaryota</taxon>
        <taxon>Metazoa</taxon>
        <taxon>Spiralia</taxon>
        <taxon>Lophotrochozoa</taxon>
        <taxon>Platyhelminthes</taxon>
        <taxon>Monogenea</taxon>
        <taxon>Polyopisthocotylea</taxon>
        <taxon>Polystomatidea</taxon>
        <taxon>Polystomatidae</taxon>
        <taxon>Protopolystoma</taxon>
    </lineage>
</organism>
<name>A0A3S5BSA9_9PLAT</name>
<dbReference type="AlphaFoldDB" id="A0A3S5BSA9"/>